<dbReference type="Gene3D" id="3.10.50.40">
    <property type="match status" value="1"/>
</dbReference>
<organism evidence="7 8">
    <name type="scientific">Ulvibacterium marinum</name>
    <dbReference type="NCBI Taxonomy" id="2419782"/>
    <lineage>
        <taxon>Bacteria</taxon>
        <taxon>Pseudomonadati</taxon>
        <taxon>Bacteroidota</taxon>
        <taxon>Flavobacteriia</taxon>
        <taxon>Flavobacteriales</taxon>
        <taxon>Flavobacteriaceae</taxon>
        <taxon>Ulvibacterium</taxon>
    </lineage>
</organism>
<evidence type="ECO:0000256" key="1">
    <source>
        <dbReference type="ARBA" id="ARBA00000971"/>
    </source>
</evidence>
<comment type="catalytic activity">
    <reaction evidence="1 4">
        <text>[protein]-peptidylproline (omega=180) = [protein]-peptidylproline (omega=0)</text>
        <dbReference type="Rhea" id="RHEA:16237"/>
        <dbReference type="Rhea" id="RHEA-COMP:10747"/>
        <dbReference type="Rhea" id="RHEA-COMP:10748"/>
        <dbReference type="ChEBI" id="CHEBI:83833"/>
        <dbReference type="ChEBI" id="CHEBI:83834"/>
        <dbReference type="EC" id="5.2.1.8"/>
    </reaction>
</comment>
<dbReference type="InterPro" id="IPR001179">
    <property type="entry name" value="PPIase_FKBP_dom"/>
</dbReference>
<keyword evidence="4" id="KW-0413">Isomerase</keyword>
<evidence type="ECO:0000256" key="4">
    <source>
        <dbReference type="PROSITE-ProRule" id="PRU00277"/>
    </source>
</evidence>
<evidence type="ECO:0000256" key="5">
    <source>
        <dbReference type="SAM" id="MobiDB-lite"/>
    </source>
</evidence>
<dbReference type="AlphaFoldDB" id="A0A3B0C8J4"/>
<evidence type="ECO:0000313" key="8">
    <source>
        <dbReference type="Proteomes" id="UP000276603"/>
    </source>
</evidence>
<dbReference type="EC" id="5.2.1.8" evidence="2 4"/>
<evidence type="ECO:0000256" key="3">
    <source>
        <dbReference type="ARBA" id="ARBA00023110"/>
    </source>
</evidence>
<dbReference type="PROSITE" id="PS50059">
    <property type="entry name" value="FKBP_PPIASE"/>
    <property type="match status" value="1"/>
</dbReference>
<accession>A0A3B0C8J4</accession>
<gene>
    <name evidence="7" type="ORF">D7Z94_18915</name>
</gene>
<dbReference type="Proteomes" id="UP000276603">
    <property type="component" value="Unassembled WGS sequence"/>
</dbReference>
<dbReference type="EMBL" id="RBCJ01000003">
    <property type="protein sequence ID" value="RKN80297.1"/>
    <property type="molecule type" value="Genomic_DNA"/>
</dbReference>
<feature type="domain" description="PPIase FKBP-type" evidence="6">
    <location>
        <begin position="154"/>
        <end position="255"/>
    </location>
</feature>
<proteinExistence type="predicted"/>
<name>A0A3B0C8J4_9FLAO</name>
<dbReference type="GO" id="GO:0003755">
    <property type="term" value="F:peptidyl-prolyl cis-trans isomerase activity"/>
    <property type="evidence" value="ECO:0007669"/>
    <property type="project" value="UniProtKB-KW"/>
</dbReference>
<protein>
    <recommendedName>
        <fullName evidence="2 4">peptidylprolyl isomerase</fullName>
        <ecNumber evidence="2 4">5.2.1.8</ecNumber>
    </recommendedName>
</protein>
<reference evidence="7 8" key="1">
    <citation type="submission" date="2018-10" db="EMBL/GenBank/DDBJ databases">
        <title>Ulvibacterium marinum gen. nov., sp. nov., a novel marine bacterium of the family Flavobacteriaceae, isolated from a culture of the green alga Ulva prolifera.</title>
        <authorList>
            <person name="Zhang Z."/>
        </authorList>
    </citation>
    <scope>NUCLEOTIDE SEQUENCE [LARGE SCALE GENOMIC DNA]</scope>
    <source>
        <strain evidence="7 8">CCMM003</strain>
    </source>
</reference>
<evidence type="ECO:0000313" key="7">
    <source>
        <dbReference type="EMBL" id="RKN80297.1"/>
    </source>
</evidence>
<feature type="compositionally biased region" description="Basic and acidic residues" evidence="5">
    <location>
        <begin position="324"/>
        <end position="339"/>
    </location>
</feature>
<keyword evidence="8" id="KW-1185">Reference proteome</keyword>
<dbReference type="SUPFAM" id="SSF54534">
    <property type="entry name" value="FKBP-like"/>
    <property type="match status" value="1"/>
</dbReference>
<dbReference type="InterPro" id="IPR046357">
    <property type="entry name" value="PPIase_dom_sf"/>
</dbReference>
<comment type="caution">
    <text evidence="7">The sequence shown here is derived from an EMBL/GenBank/DDBJ whole genome shotgun (WGS) entry which is preliminary data.</text>
</comment>
<evidence type="ECO:0000256" key="2">
    <source>
        <dbReference type="ARBA" id="ARBA00013194"/>
    </source>
</evidence>
<evidence type="ECO:0000259" key="6">
    <source>
        <dbReference type="PROSITE" id="PS50059"/>
    </source>
</evidence>
<feature type="region of interest" description="Disordered" evidence="5">
    <location>
        <begin position="297"/>
        <end position="339"/>
    </location>
</feature>
<sequence>MFVNDSCKNTGKLYLAPLKDCLMKRIQLAVPLLVLILLGSCKNDDNGPEAEIVPPRLLSEVATEDEEELQEFLKSHFYNYEDFEEPIDPGFDMLVRIDTIAGDNADKRPLWEDVQTESIVVESADYGLDDEEEIQHNLYYVVVREGVGGSPTFADNTVLRYEGSLLSGDAFDASNSPVNQYLSGNLIPGYAIGVEKLNAGEGPFDNGDGTVSFEDYGIGILFIPSGLGYFDRPPSGSGIPQYAPLIFKIDVLSFEPDTDFDGDGIPSILEDVDGDGDLNNDNTDADTEPFGVFLANHNDTDDDGDGIPTRDEIDIDDEGNVTFRDTDGDGIWDHLDNDE</sequence>
<keyword evidence="3 4" id="KW-0697">Rotamase</keyword>